<proteinExistence type="predicted"/>
<protein>
    <submittedName>
        <fullName evidence="2">Peptidase C13</fullName>
    </submittedName>
</protein>
<organism evidence="2 3">
    <name type="scientific">Luteimonas yindakuii</name>
    <dbReference type="NCBI Taxonomy" id="2565782"/>
    <lineage>
        <taxon>Bacteria</taxon>
        <taxon>Pseudomonadati</taxon>
        <taxon>Pseudomonadota</taxon>
        <taxon>Gammaproteobacteria</taxon>
        <taxon>Lysobacterales</taxon>
        <taxon>Lysobacteraceae</taxon>
        <taxon>Luteimonas</taxon>
    </lineage>
</organism>
<dbReference type="RefSeq" id="WP_134673262.1">
    <property type="nucleotide sequence ID" value="NZ_SPUH01000001.1"/>
</dbReference>
<dbReference type="AlphaFoldDB" id="A0A4Z1RGS2"/>
<evidence type="ECO:0000256" key="1">
    <source>
        <dbReference type="SAM" id="SignalP"/>
    </source>
</evidence>
<dbReference type="Proteomes" id="UP000298681">
    <property type="component" value="Unassembled WGS sequence"/>
</dbReference>
<dbReference type="GO" id="GO:0006508">
    <property type="term" value="P:proteolysis"/>
    <property type="evidence" value="ECO:0007669"/>
    <property type="project" value="InterPro"/>
</dbReference>
<evidence type="ECO:0000313" key="3">
    <source>
        <dbReference type="Proteomes" id="UP000298681"/>
    </source>
</evidence>
<keyword evidence="1" id="KW-0732">Signal</keyword>
<gene>
    <name evidence="2" type="ORF">E4582_03200</name>
</gene>
<dbReference type="GO" id="GO:0008233">
    <property type="term" value="F:peptidase activity"/>
    <property type="evidence" value="ECO:0007669"/>
    <property type="project" value="InterPro"/>
</dbReference>
<reference evidence="2 3" key="1">
    <citation type="submission" date="2019-01" db="EMBL/GenBank/DDBJ databases">
        <authorList>
            <person name="Zhang S."/>
        </authorList>
    </citation>
    <scope>NUCLEOTIDE SEQUENCE [LARGE SCALE GENOMIC DNA]</scope>
    <source>
        <strain evidence="2 3">1626</strain>
    </source>
</reference>
<feature type="signal peptide" evidence="1">
    <location>
        <begin position="1"/>
        <end position="27"/>
    </location>
</feature>
<feature type="chain" id="PRO_5021506675" evidence="1">
    <location>
        <begin position="28"/>
        <end position="298"/>
    </location>
</feature>
<dbReference type="InterPro" id="IPR001096">
    <property type="entry name" value="Peptidase_C13"/>
</dbReference>
<comment type="caution">
    <text evidence="2">The sequence shown here is derived from an EMBL/GenBank/DDBJ whole genome shotgun (WGS) entry which is preliminary data.</text>
</comment>
<evidence type="ECO:0000313" key="2">
    <source>
        <dbReference type="EMBL" id="TKS53877.1"/>
    </source>
</evidence>
<accession>A0A4Z1RGS2</accession>
<name>A0A4Z1RGS2_9GAMM</name>
<dbReference type="Gene3D" id="3.40.50.1460">
    <property type="match status" value="1"/>
</dbReference>
<sequence length="298" mass="31911">MSIRPVRGRWRLPALLLGAALALPACAQPADDGWDARDRQMIDRALAELPTQRPGITDLYVLGFAGDGQEDVFRNEVLHLQQVAATRLGNGGRTLLLVNHPDSLGEDAPHPLATRASLRYALAGLGQAMDADEDILLLFATTHGSEDHELAAVLPPMIDEGITPADLRDALDDAGIRHRVLVVSACFSGGFIRDLEGPDTLMITAASADRPSFGCGAEADLTYFGRAWLVDGLNAAPDFIGAYDVATRGIADREREAGFEASLPQISIGSHISRRLQQWQATMEPGPPVPFTAPPVDP</sequence>
<keyword evidence="3" id="KW-1185">Reference proteome</keyword>
<dbReference type="EMBL" id="SPUH01000001">
    <property type="protein sequence ID" value="TKS53877.1"/>
    <property type="molecule type" value="Genomic_DNA"/>
</dbReference>
<dbReference type="Pfam" id="PF01650">
    <property type="entry name" value="Peptidase_C13"/>
    <property type="match status" value="1"/>
</dbReference>